<dbReference type="RefSeq" id="WP_237870615.1">
    <property type="nucleotide sequence ID" value="NZ_JAKLTR010000004.1"/>
</dbReference>
<keyword evidence="3" id="KW-0808">Transferase</keyword>
<accession>A0ABS9KPS8</accession>
<dbReference type="PANTHER" id="PTHR34220">
    <property type="entry name" value="SENSOR HISTIDINE KINASE YPDA"/>
    <property type="match status" value="1"/>
</dbReference>
<keyword evidence="4" id="KW-1185">Reference proteome</keyword>
<organism evidence="3 4">
    <name type="scientific">Terrimonas ginsenosidimutans</name>
    <dbReference type="NCBI Taxonomy" id="2908004"/>
    <lineage>
        <taxon>Bacteria</taxon>
        <taxon>Pseudomonadati</taxon>
        <taxon>Bacteroidota</taxon>
        <taxon>Chitinophagia</taxon>
        <taxon>Chitinophagales</taxon>
        <taxon>Chitinophagaceae</taxon>
        <taxon>Terrimonas</taxon>
    </lineage>
</organism>
<proteinExistence type="predicted"/>
<dbReference type="PANTHER" id="PTHR34220:SF7">
    <property type="entry name" value="SENSOR HISTIDINE KINASE YPDA"/>
    <property type="match status" value="1"/>
</dbReference>
<keyword evidence="1" id="KW-1133">Transmembrane helix</keyword>
<evidence type="ECO:0000259" key="2">
    <source>
        <dbReference type="Pfam" id="PF06580"/>
    </source>
</evidence>
<dbReference type="GO" id="GO:0016301">
    <property type="term" value="F:kinase activity"/>
    <property type="evidence" value="ECO:0007669"/>
    <property type="project" value="UniProtKB-KW"/>
</dbReference>
<sequence>MPYYWSILQEFMATRKDTFLNNKYRRILFIVSAFFLSYLISFILDPYAYFWQVYFERSLSDMILEWTITLVFCILVSEASIRIGNKLNDHLPWTERPGRRLIAEAGFNMLAVFIIIGIISVVCYFFPPDDRLFTIRPNYIIERNRGMLQWVVVSSMIAFMMIAINTGNYLIVNWKNTAIKAAELNEVAMEAELQALKLQIDPHFVFNNLSVLSELILESQQLGYEYAENFSKIYRYMLVSSRKNTTLLEDELKFLDAYMFLIKNRIGEGVIFEINVSADSRNLYMPPLTLQLLVENALKHNKTSKKDPLRIRIYTTEKNELVVENALRPIEKPLDSSGIGIRNIVRRYDLLSQRQPEIYKDENIFQVTIPLIKA</sequence>
<keyword evidence="1" id="KW-0812">Transmembrane</keyword>
<keyword evidence="1" id="KW-0472">Membrane</keyword>
<feature type="transmembrane region" description="Helical" evidence="1">
    <location>
        <begin position="105"/>
        <end position="127"/>
    </location>
</feature>
<dbReference type="Proteomes" id="UP001165367">
    <property type="component" value="Unassembled WGS sequence"/>
</dbReference>
<dbReference type="EMBL" id="JAKLTR010000004">
    <property type="protein sequence ID" value="MCG2614311.1"/>
    <property type="molecule type" value="Genomic_DNA"/>
</dbReference>
<feature type="transmembrane region" description="Helical" evidence="1">
    <location>
        <begin position="63"/>
        <end position="84"/>
    </location>
</feature>
<dbReference type="Pfam" id="PF06580">
    <property type="entry name" value="His_kinase"/>
    <property type="match status" value="1"/>
</dbReference>
<feature type="transmembrane region" description="Helical" evidence="1">
    <location>
        <begin position="147"/>
        <end position="171"/>
    </location>
</feature>
<evidence type="ECO:0000313" key="3">
    <source>
        <dbReference type="EMBL" id="MCG2614311.1"/>
    </source>
</evidence>
<keyword evidence="3" id="KW-0418">Kinase</keyword>
<name>A0ABS9KPS8_9BACT</name>
<dbReference type="InterPro" id="IPR010559">
    <property type="entry name" value="Sig_transdc_His_kin_internal"/>
</dbReference>
<comment type="caution">
    <text evidence="3">The sequence shown here is derived from an EMBL/GenBank/DDBJ whole genome shotgun (WGS) entry which is preliminary data.</text>
</comment>
<reference evidence="3" key="1">
    <citation type="submission" date="2022-01" db="EMBL/GenBank/DDBJ databases">
        <authorList>
            <person name="Jo J.-H."/>
            <person name="Im W.-T."/>
        </authorList>
    </citation>
    <scope>NUCLEOTIDE SEQUENCE</scope>
    <source>
        <strain evidence="3">NA20</strain>
    </source>
</reference>
<protein>
    <submittedName>
        <fullName evidence="3">Histidine kinase</fullName>
    </submittedName>
</protein>
<feature type="domain" description="Signal transduction histidine kinase internal region" evidence="2">
    <location>
        <begin position="191"/>
        <end position="268"/>
    </location>
</feature>
<evidence type="ECO:0000313" key="4">
    <source>
        <dbReference type="Proteomes" id="UP001165367"/>
    </source>
</evidence>
<dbReference type="InterPro" id="IPR050640">
    <property type="entry name" value="Bact_2-comp_sensor_kinase"/>
</dbReference>
<feature type="transmembrane region" description="Helical" evidence="1">
    <location>
        <begin position="27"/>
        <end position="51"/>
    </location>
</feature>
<evidence type="ECO:0000256" key="1">
    <source>
        <dbReference type="SAM" id="Phobius"/>
    </source>
</evidence>
<gene>
    <name evidence="3" type="ORF">LZZ85_08455</name>
</gene>